<evidence type="ECO:0000256" key="2">
    <source>
        <dbReference type="PROSITE-ProRule" id="PRU01161"/>
    </source>
</evidence>
<accession>A0A3E0HDX4</accession>
<evidence type="ECO:0000313" key="5">
    <source>
        <dbReference type="Proteomes" id="UP000256269"/>
    </source>
</evidence>
<gene>
    <name evidence="4" type="ORF">BCF44_10917</name>
</gene>
<dbReference type="RefSeq" id="WP_116176938.1">
    <property type="nucleotide sequence ID" value="NZ_CP144375.1"/>
</dbReference>
<name>A0A3E0HDX4_9PSEU</name>
<dbReference type="Pfam" id="PF01734">
    <property type="entry name" value="Patatin"/>
    <property type="match status" value="1"/>
</dbReference>
<keyword evidence="5" id="KW-1185">Reference proteome</keyword>
<evidence type="ECO:0000259" key="3">
    <source>
        <dbReference type="PROSITE" id="PS51635"/>
    </source>
</evidence>
<dbReference type="InterPro" id="IPR016035">
    <property type="entry name" value="Acyl_Trfase/lysoPLipase"/>
</dbReference>
<feature type="short sequence motif" description="GXGXXG" evidence="2">
    <location>
        <begin position="8"/>
        <end position="13"/>
    </location>
</feature>
<dbReference type="GO" id="GO:0016787">
    <property type="term" value="F:hydrolase activity"/>
    <property type="evidence" value="ECO:0007669"/>
    <property type="project" value="UniProtKB-UniRule"/>
</dbReference>
<keyword evidence="2" id="KW-0442">Lipid degradation</keyword>
<sequence>MNALVLGGGGPVGAAWTAALLHGLVSAGLPLAESDVVLGTSAGSLVGAWLTMRPGDLATVPDRMRRRAAWHAGNAKSGHGDRSLMGRALAKTEPAVSIAKAAAQAFPPISAEQAQAMWQADLPDDPWPPSLRVASVNGGTGLAHLWSAADGIPLAVAVASSTAAPGVAPPVALGDEFWVDGGVRSGTNADLIDVPGNVLVATALAGDDLAREEAVLVERGHSVRIVTPTPFFRVVTDLLDPGLIDAAAAVGASQAADIAADMGKWWQYSD</sequence>
<evidence type="ECO:0000313" key="4">
    <source>
        <dbReference type="EMBL" id="REH43474.1"/>
    </source>
</evidence>
<feature type="short sequence motif" description="GXSXG" evidence="2">
    <location>
        <begin position="39"/>
        <end position="43"/>
    </location>
</feature>
<feature type="active site" description="Proton acceptor" evidence="2">
    <location>
        <position position="180"/>
    </location>
</feature>
<comment type="caution">
    <text evidence="4">The sequence shown here is derived from an EMBL/GenBank/DDBJ whole genome shotgun (WGS) entry which is preliminary data.</text>
</comment>
<feature type="domain" description="PNPLA" evidence="3">
    <location>
        <begin position="4"/>
        <end position="193"/>
    </location>
</feature>
<dbReference type="Gene3D" id="3.40.1090.10">
    <property type="entry name" value="Cytosolic phospholipase A2 catalytic domain"/>
    <property type="match status" value="2"/>
</dbReference>
<proteinExistence type="predicted"/>
<dbReference type="EMBL" id="QUNO01000009">
    <property type="protein sequence ID" value="REH43474.1"/>
    <property type="molecule type" value="Genomic_DNA"/>
</dbReference>
<protein>
    <submittedName>
        <fullName evidence="4">NTE family protein</fullName>
    </submittedName>
</protein>
<dbReference type="SUPFAM" id="SSF52151">
    <property type="entry name" value="FabD/lysophospholipase-like"/>
    <property type="match status" value="1"/>
</dbReference>
<keyword evidence="2" id="KW-0378">Hydrolase</keyword>
<dbReference type="InterPro" id="IPR002641">
    <property type="entry name" value="PNPLA_dom"/>
</dbReference>
<organism evidence="4 5">
    <name type="scientific">Kutzneria buriramensis</name>
    <dbReference type="NCBI Taxonomy" id="1045776"/>
    <lineage>
        <taxon>Bacteria</taxon>
        <taxon>Bacillati</taxon>
        <taxon>Actinomycetota</taxon>
        <taxon>Actinomycetes</taxon>
        <taxon>Pseudonocardiales</taxon>
        <taxon>Pseudonocardiaceae</taxon>
        <taxon>Kutzneria</taxon>
    </lineage>
</organism>
<dbReference type="OrthoDB" id="2339873at2"/>
<feature type="short sequence motif" description="DGA/G" evidence="2">
    <location>
        <begin position="180"/>
        <end position="182"/>
    </location>
</feature>
<feature type="active site" description="Nucleophile" evidence="2">
    <location>
        <position position="41"/>
    </location>
</feature>
<dbReference type="PROSITE" id="PS51635">
    <property type="entry name" value="PNPLA"/>
    <property type="match status" value="1"/>
</dbReference>
<evidence type="ECO:0000256" key="1">
    <source>
        <dbReference type="ARBA" id="ARBA00023098"/>
    </source>
</evidence>
<dbReference type="GO" id="GO:0016042">
    <property type="term" value="P:lipid catabolic process"/>
    <property type="evidence" value="ECO:0007669"/>
    <property type="project" value="UniProtKB-UniRule"/>
</dbReference>
<dbReference type="AlphaFoldDB" id="A0A3E0HDX4"/>
<dbReference type="Proteomes" id="UP000256269">
    <property type="component" value="Unassembled WGS sequence"/>
</dbReference>
<reference evidence="4 5" key="1">
    <citation type="submission" date="2018-08" db="EMBL/GenBank/DDBJ databases">
        <title>Genomic Encyclopedia of Archaeal and Bacterial Type Strains, Phase II (KMG-II): from individual species to whole genera.</title>
        <authorList>
            <person name="Goeker M."/>
        </authorList>
    </citation>
    <scope>NUCLEOTIDE SEQUENCE [LARGE SCALE GENOMIC DNA]</scope>
    <source>
        <strain evidence="4 5">DSM 45791</strain>
    </source>
</reference>
<keyword evidence="1 2" id="KW-0443">Lipid metabolism</keyword>